<reference evidence="3" key="1">
    <citation type="submission" date="2016-06" db="UniProtKB">
        <authorList>
            <consortium name="WormBaseParasite"/>
        </authorList>
    </citation>
    <scope>IDENTIFICATION</scope>
</reference>
<dbReference type="OrthoDB" id="5825638at2759"/>
<reference evidence="1 2" key="2">
    <citation type="submission" date="2018-11" db="EMBL/GenBank/DDBJ databases">
        <authorList>
            <consortium name="Pathogen Informatics"/>
        </authorList>
    </citation>
    <scope>NUCLEOTIDE SEQUENCE [LARGE SCALE GENOMIC DNA]</scope>
</reference>
<protein>
    <submittedName>
        <fullName evidence="3">Secreted protein</fullName>
    </submittedName>
</protein>
<evidence type="ECO:0000313" key="3">
    <source>
        <dbReference type="WBParaSite" id="GPUH_0001682201-mRNA-1"/>
    </source>
</evidence>
<gene>
    <name evidence="1" type="ORF">GPUH_LOCUS16799</name>
</gene>
<proteinExistence type="predicted"/>
<dbReference type="EMBL" id="UYRT01084251">
    <property type="protein sequence ID" value="VDN28572.1"/>
    <property type="molecule type" value="Genomic_DNA"/>
</dbReference>
<dbReference type="Proteomes" id="UP000271098">
    <property type="component" value="Unassembled WGS sequence"/>
</dbReference>
<keyword evidence="2" id="KW-1185">Reference proteome</keyword>
<evidence type="ECO:0000313" key="1">
    <source>
        <dbReference type="EMBL" id="VDN28572.1"/>
    </source>
</evidence>
<dbReference type="AlphaFoldDB" id="A0A183E759"/>
<dbReference type="WBParaSite" id="GPUH_0001682201-mRNA-1">
    <property type="protein sequence ID" value="GPUH_0001682201-mRNA-1"/>
    <property type="gene ID" value="GPUH_0001682201"/>
</dbReference>
<evidence type="ECO:0000313" key="2">
    <source>
        <dbReference type="Proteomes" id="UP000271098"/>
    </source>
</evidence>
<organism evidence="3">
    <name type="scientific">Gongylonema pulchrum</name>
    <dbReference type="NCBI Taxonomy" id="637853"/>
    <lineage>
        <taxon>Eukaryota</taxon>
        <taxon>Metazoa</taxon>
        <taxon>Ecdysozoa</taxon>
        <taxon>Nematoda</taxon>
        <taxon>Chromadorea</taxon>
        <taxon>Rhabditida</taxon>
        <taxon>Spirurina</taxon>
        <taxon>Spiruromorpha</taxon>
        <taxon>Spiruroidea</taxon>
        <taxon>Gongylonematidae</taxon>
        <taxon>Gongylonema</taxon>
    </lineage>
</organism>
<sequence length="64" mass="6886">MAGGYYAFSLPAPAADGTISLFLMPLGATNATLMHTKDVHNVSLTISRENKVTELQQTMKVCTK</sequence>
<accession>A0A183E759</accession>
<name>A0A183E759_9BILA</name>